<accession>K2H4F2</accession>
<evidence type="ECO:0000256" key="4">
    <source>
        <dbReference type="ARBA" id="ARBA00022840"/>
    </source>
</evidence>
<dbReference type="Pfam" id="PF00176">
    <property type="entry name" value="SNF2-rel_dom"/>
    <property type="match status" value="1"/>
</dbReference>
<sequence>MQKVLDNKSLGLIGDTLKEDIRSNSKLTIMSAYFSIYAFQELKKQLLKVDSVKLLFTEPTFTNTKEKSEMQMFREKGIAGFEDEAKFRNQLNQHKIAKECAEWLREKVEVKSMKHSSPMSMINILNPRHNDVNLFGSTHFTSGYLGFTYSNVPTAANYTNDNVATEQYVNLFESHWSDPVHLKDVKESLLKHLEVLHKDHSPEFIYFVTLYHIFKDYLDELDEEAIVKSKTGFQDTSIWNKLYKFQRDGVLGAIDKLEKYNGCIIADSVGLGKTFEALAVIKYYELRNDRVLVLSPKKLRENWTIYTQNDKRNLLADDRFNYDVLNHTDLSRYQGMSADINLETVNWSNYDLIVIDESHNFRNNEARKDRETRYQRLMNKVIKSGVKTKVLMLSATPLNNRMNDLKNQMAFITEGKDDALEKAGISSVESSLRKAQVAFNKWLKLGDEERNTDKLLEMLNTDYFKLLDSLTIARSRKHLEKYYDLKKIGKFPKRLKPINIYPPIDNKNEFPSMEQVNKLINRLNLSAYAPLRYLLPEKRVEYSKKYDTVVKGSTILTQADRENSLIHLMRVNLLKRMESSIHSFGLTVSKLLQSIDNLLDKLEHYKDYSDQSMSISDIDLEDDEFEDMLIGAKVKVLIQDLDRIKWKQALEDDKENLEEILREAFKVQPYRDEKLQELKTLIQDKVNNPINNNNKKVIVFTAFADTAKYLYDNIADWSNSNLNVHSAIVTGSGQNKSNMKGVRAKDINGVLTHFSPNSKNRDTLYPDAKDEIDILIATDCISEGQNLQDCDYLINYDIHWNPVRIVQRFGRIDRLGSTNDQIQLVNFWPNIELDEYINLEARVTGRMALMDVSATGEENVIEGKSDKMNDLEYRRKQLFQLQDEVIDLEKMSGGLSITDLTLNDFKMDLVSYMEENKELIEQTPAGLHALAKINSNEIDGIDPGIIFCLRQIKGEKDIKEQSALEPYFLVYITEDRRIEFSHVKSKQILDLYRHLSLGKNHVHDNLVDLFKDETDDYEDMEKYQAMLTSAINFIVGKNEEMGMASLFSIGESSLSNDSFQKADDFELISYLVVK</sequence>
<dbReference type="KEGG" id="sje:AAV35_000285"/>
<evidence type="ECO:0000259" key="6">
    <source>
        <dbReference type="PROSITE" id="PS51194"/>
    </source>
</evidence>
<evidence type="ECO:0000256" key="1">
    <source>
        <dbReference type="ARBA" id="ARBA00022741"/>
    </source>
</evidence>
<reference evidence="8 9" key="1">
    <citation type="journal article" date="2012" name="J. Bacteriol.">
        <title>Draft Genome Sequence of Salimicrobium sp. Strain MJ3, Isolated from Myulchi-Jeot, Korean Fermented Seafood.</title>
        <authorList>
            <person name="Lee S.H."/>
            <person name="Jung J.Y."/>
            <person name="Jeon C.O."/>
        </authorList>
    </citation>
    <scope>NUCLEOTIDE SEQUENCE [LARGE SCALE GENOMIC DNA]</scope>
    <source>
        <strain evidence="8 9">MJ3</strain>
    </source>
</reference>
<dbReference type="eggNOG" id="COG0553">
    <property type="taxonomic scope" value="Bacteria"/>
</dbReference>
<dbReference type="InterPro" id="IPR057342">
    <property type="entry name" value="DEXDc_RapA"/>
</dbReference>
<dbReference type="GO" id="GO:0006281">
    <property type="term" value="P:DNA repair"/>
    <property type="evidence" value="ECO:0007669"/>
    <property type="project" value="TreeGrafter"/>
</dbReference>
<proteinExistence type="predicted"/>
<dbReference type="Gene3D" id="3.40.50.300">
    <property type="entry name" value="P-loop containing nucleotide triphosphate hydrolases"/>
    <property type="match status" value="1"/>
</dbReference>
<dbReference type="STRING" id="1230341.AAV35_000285"/>
<feature type="domain" description="Helicase ATP-binding" evidence="5">
    <location>
        <begin position="254"/>
        <end position="415"/>
    </location>
</feature>
<dbReference type="CDD" id="cd10311">
    <property type="entry name" value="PLDc_N_DEXD_c"/>
    <property type="match status" value="1"/>
</dbReference>
<dbReference type="PANTHER" id="PTHR45766:SF6">
    <property type="entry name" value="SWI_SNF-RELATED MATRIX-ASSOCIATED ACTIN-DEPENDENT REGULATOR OF CHROMATIN SUBFAMILY A-LIKE PROTEIN 1"/>
    <property type="match status" value="1"/>
</dbReference>
<dbReference type="PANTHER" id="PTHR45766">
    <property type="entry name" value="DNA ANNEALING HELICASE AND ENDONUCLEASE ZRANB3 FAMILY MEMBER"/>
    <property type="match status" value="1"/>
</dbReference>
<evidence type="ECO:0000256" key="2">
    <source>
        <dbReference type="ARBA" id="ARBA00022801"/>
    </source>
</evidence>
<dbReference type="GO" id="GO:0031297">
    <property type="term" value="P:replication fork processing"/>
    <property type="evidence" value="ECO:0007669"/>
    <property type="project" value="TreeGrafter"/>
</dbReference>
<dbReference type="Gene3D" id="3.40.50.10810">
    <property type="entry name" value="Tandem AAA-ATPase domain"/>
    <property type="match status" value="1"/>
</dbReference>
<dbReference type="InterPro" id="IPR014001">
    <property type="entry name" value="Helicase_ATP-bd"/>
</dbReference>
<organism evidence="8 9">
    <name type="scientific">Salimicrobium jeotgali</name>
    <dbReference type="NCBI Taxonomy" id="1230341"/>
    <lineage>
        <taxon>Bacteria</taxon>
        <taxon>Bacillati</taxon>
        <taxon>Bacillota</taxon>
        <taxon>Bacilli</taxon>
        <taxon>Bacillales</taxon>
        <taxon>Bacillaceae</taxon>
        <taxon>Salimicrobium</taxon>
    </lineage>
</organism>
<dbReference type="Proteomes" id="UP000092654">
    <property type="component" value="Chromosome"/>
</dbReference>
<evidence type="ECO:0000313" key="8">
    <source>
        <dbReference type="EMBL" id="EKE30755.1"/>
    </source>
</evidence>
<dbReference type="InterPro" id="IPR001650">
    <property type="entry name" value="Helicase_C-like"/>
</dbReference>
<protein>
    <submittedName>
        <fullName evidence="7 8">Helicase</fullName>
    </submittedName>
</protein>
<keyword evidence="2" id="KW-0378">Hydrolase</keyword>
<dbReference type="RefSeq" id="WP_008591972.1">
    <property type="nucleotide sequence ID" value="NZ_AMPQ01000041.1"/>
</dbReference>
<dbReference type="SMART" id="SM00487">
    <property type="entry name" value="DEXDc"/>
    <property type="match status" value="1"/>
</dbReference>
<dbReference type="CDD" id="cd18011">
    <property type="entry name" value="DEXDc_RapA"/>
    <property type="match status" value="1"/>
</dbReference>
<dbReference type="PROSITE" id="PS51194">
    <property type="entry name" value="HELICASE_CTER"/>
    <property type="match status" value="1"/>
</dbReference>
<feature type="domain" description="Helicase C-terminal" evidence="6">
    <location>
        <begin position="674"/>
        <end position="853"/>
    </location>
</feature>
<dbReference type="Proteomes" id="UP000011746">
    <property type="component" value="Unassembled WGS sequence"/>
</dbReference>
<keyword evidence="1" id="KW-0547">Nucleotide-binding</keyword>
<reference evidence="10" key="2">
    <citation type="submission" date="2015-06" db="EMBL/GenBank/DDBJ databases">
        <title>Salimicrobium jeotgali MJ3, isolated from Myulchi jeot, a traditional Korean fermented seafood.</title>
        <authorList>
            <person name="Kim K.H."/>
            <person name="Jeon C.O."/>
            <person name="Jin H.M."/>
        </authorList>
    </citation>
    <scope>NUCLEOTIDE SEQUENCE [LARGE SCALE GENOMIC DNA]</scope>
    <source>
        <strain evidence="10">MJ3</strain>
    </source>
</reference>
<evidence type="ECO:0000256" key="3">
    <source>
        <dbReference type="ARBA" id="ARBA00022806"/>
    </source>
</evidence>
<dbReference type="Pfam" id="PF00271">
    <property type="entry name" value="Helicase_C"/>
    <property type="match status" value="1"/>
</dbReference>
<evidence type="ECO:0000313" key="10">
    <source>
        <dbReference type="Proteomes" id="UP000092654"/>
    </source>
</evidence>
<dbReference type="SUPFAM" id="SSF52540">
    <property type="entry name" value="P-loop containing nucleoside triphosphate hydrolases"/>
    <property type="match status" value="1"/>
</dbReference>
<dbReference type="InterPro" id="IPR038718">
    <property type="entry name" value="SNF2-like_sf"/>
</dbReference>
<evidence type="ECO:0000259" key="5">
    <source>
        <dbReference type="PROSITE" id="PS51192"/>
    </source>
</evidence>
<evidence type="ECO:0000313" key="9">
    <source>
        <dbReference type="Proteomes" id="UP000011746"/>
    </source>
</evidence>
<dbReference type="AlphaFoldDB" id="K2H4F2"/>
<dbReference type="EMBL" id="AMPQ01000041">
    <property type="protein sequence ID" value="EKE30755.1"/>
    <property type="molecule type" value="Genomic_DNA"/>
</dbReference>
<dbReference type="PATRIC" id="fig|1230341.3.peg.2384"/>
<dbReference type="OrthoDB" id="9814088at2"/>
<dbReference type="GO" id="GO:0005524">
    <property type="term" value="F:ATP binding"/>
    <property type="evidence" value="ECO:0007669"/>
    <property type="project" value="UniProtKB-KW"/>
</dbReference>
<keyword evidence="3 8" id="KW-0347">Helicase</keyword>
<dbReference type="InterPro" id="IPR000330">
    <property type="entry name" value="SNF2_N"/>
</dbReference>
<dbReference type="SMART" id="SM00490">
    <property type="entry name" value="HELICc"/>
    <property type="match status" value="1"/>
</dbReference>
<dbReference type="EMBL" id="CP011361">
    <property type="protein sequence ID" value="AKG03372.1"/>
    <property type="molecule type" value="Genomic_DNA"/>
</dbReference>
<evidence type="ECO:0000313" key="7">
    <source>
        <dbReference type="EMBL" id="AKG03372.1"/>
    </source>
</evidence>
<dbReference type="GO" id="GO:0016787">
    <property type="term" value="F:hydrolase activity"/>
    <property type="evidence" value="ECO:0007669"/>
    <property type="project" value="UniProtKB-KW"/>
</dbReference>
<gene>
    <name evidence="7" type="ORF">AAV35_000285</name>
    <name evidence="8" type="ORF">MJ3_11850</name>
</gene>
<name>K2H4F2_9BACI</name>
<keyword evidence="9" id="KW-1185">Reference proteome</keyword>
<dbReference type="PROSITE" id="PS51192">
    <property type="entry name" value="HELICASE_ATP_BIND_1"/>
    <property type="match status" value="1"/>
</dbReference>
<reference evidence="7" key="3">
    <citation type="submission" date="2016-11" db="EMBL/GenBank/DDBJ databases">
        <title>Salimicrobium jeotgali MJ3, isolated from Myulchi jeot, a traditional Korean fermented seafood.</title>
        <authorList>
            <person name="Kim K.H."/>
            <person name="Jeon C.O."/>
            <person name="Jin H.M."/>
        </authorList>
    </citation>
    <scope>NUCLEOTIDE SEQUENCE</scope>
    <source>
        <strain evidence="7">MJ3</strain>
    </source>
</reference>
<dbReference type="CDD" id="cd18793">
    <property type="entry name" value="SF2_C_SNF"/>
    <property type="match status" value="1"/>
</dbReference>
<dbReference type="GO" id="GO:0004386">
    <property type="term" value="F:helicase activity"/>
    <property type="evidence" value="ECO:0007669"/>
    <property type="project" value="UniProtKB-KW"/>
</dbReference>
<dbReference type="InterPro" id="IPR049730">
    <property type="entry name" value="SNF2/RAD54-like_C"/>
</dbReference>
<keyword evidence="4" id="KW-0067">ATP-binding</keyword>
<dbReference type="InterPro" id="IPR027417">
    <property type="entry name" value="P-loop_NTPase"/>
</dbReference>